<proteinExistence type="predicted"/>
<dbReference type="EnsemblMetazoa" id="G34894.2">
    <property type="protein sequence ID" value="G34894.2:cds"/>
    <property type="gene ID" value="G34894"/>
</dbReference>
<dbReference type="Gene3D" id="2.120.10.30">
    <property type="entry name" value="TolB, C-terminal domain"/>
    <property type="match status" value="2"/>
</dbReference>
<evidence type="ECO:0008006" key="4">
    <source>
        <dbReference type="Google" id="ProtNLM"/>
    </source>
</evidence>
<dbReference type="Proteomes" id="UP000005408">
    <property type="component" value="Unassembled WGS sequence"/>
</dbReference>
<keyword evidence="3" id="KW-1185">Reference proteome</keyword>
<feature type="compositionally biased region" description="Polar residues" evidence="1">
    <location>
        <begin position="83"/>
        <end position="98"/>
    </location>
</feature>
<dbReference type="EnsemblMetazoa" id="G34894.1">
    <property type="protein sequence ID" value="G34894.1:cds"/>
    <property type="gene ID" value="G34894"/>
</dbReference>
<dbReference type="SUPFAM" id="SSF101898">
    <property type="entry name" value="NHL repeat"/>
    <property type="match status" value="1"/>
</dbReference>
<evidence type="ECO:0000256" key="1">
    <source>
        <dbReference type="SAM" id="MobiDB-lite"/>
    </source>
</evidence>
<evidence type="ECO:0000313" key="2">
    <source>
        <dbReference type="EnsemblMetazoa" id="G34894.1:cds"/>
    </source>
</evidence>
<dbReference type="InterPro" id="IPR011042">
    <property type="entry name" value="6-blade_b-propeller_TolB-like"/>
</dbReference>
<feature type="region of interest" description="Disordered" evidence="1">
    <location>
        <begin position="69"/>
        <end position="98"/>
    </location>
</feature>
<name>A0A8W8MSK6_MAGGI</name>
<sequence>MENDSYRYDSLNRILPFDEDDEGYLVPYNYKDSVKESKMGECDFLTPQRSPALSEKKMSMNKYFSKDSIFRSDDENDDMEYLNNESNSPSPHQSFTSEDQQKFDLPMFDEEEGKQSKTSKNKVENIKMDCEMDEINNKTTVLPTRSKNQNKICTRAFNFAKEVYRELRSVVSPDMKRDSQCPLLLVSTFRVPDGCANVSSITKYDNGQCWVAADHSEGILLYDKDGNLVDFVNVGCHVDSLTTDRYGNVFMSCPDLKQVQVVDRNRHVTTFLNMTKYPRGIAYMETSESIIVCRNKKKDANDLAAAASNSVKKYGIYEPNIREEIDAKFGCPLQVCVNVNDDCVISDFANCSIIVINPRGETRFSFKPSKDFPILNIHSICCDTDGNIYIFSNGTPNVCILEPDGNLRDMLSCPDLYNEIVFAAVFDTDGYLWLGCLDGSIKIFQLIPIK</sequence>
<protein>
    <recommendedName>
        <fullName evidence="4">Tripartite motif-containing protein 2</fullName>
    </recommendedName>
</protein>
<evidence type="ECO:0000313" key="3">
    <source>
        <dbReference type="Proteomes" id="UP000005408"/>
    </source>
</evidence>
<dbReference type="AlphaFoldDB" id="A0A8W8MSK6"/>
<accession>A0A8W8MSK6</accession>
<organism evidence="2 3">
    <name type="scientific">Magallana gigas</name>
    <name type="common">Pacific oyster</name>
    <name type="synonym">Crassostrea gigas</name>
    <dbReference type="NCBI Taxonomy" id="29159"/>
    <lineage>
        <taxon>Eukaryota</taxon>
        <taxon>Metazoa</taxon>
        <taxon>Spiralia</taxon>
        <taxon>Lophotrochozoa</taxon>
        <taxon>Mollusca</taxon>
        <taxon>Bivalvia</taxon>
        <taxon>Autobranchia</taxon>
        <taxon>Pteriomorphia</taxon>
        <taxon>Ostreida</taxon>
        <taxon>Ostreoidea</taxon>
        <taxon>Ostreidae</taxon>
        <taxon>Magallana</taxon>
    </lineage>
</organism>
<reference evidence="2" key="1">
    <citation type="submission" date="2022-08" db="UniProtKB">
        <authorList>
            <consortium name="EnsemblMetazoa"/>
        </authorList>
    </citation>
    <scope>IDENTIFICATION</scope>
    <source>
        <strain evidence="2">05x7-T-G4-1.051#20</strain>
    </source>
</reference>